<dbReference type="FunFam" id="1.20.1250.20:FF:000064">
    <property type="entry name" value="MFS allantoate transporter"/>
    <property type="match status" value="1"/>
</dbReference>
<evidence type="ECO:0000256" key="5">
    <source>
        <dbReference type="ARBA" id="ARBA00023136"/>
    </source>
</evidence>
<feature type="transmembrane region" description="Helical" evidence="7">
    <location>
        <begin position="333"/>
        <end position="354"/>
    </location>
</feature>
<keyword evidence="3 7" id="KW-0812">Transmembrane</keyword>
<evidence type="ECO:0000313" key="10">
    <source>
        <dbReference type="Proteomes" id="UP000256328"/>
    </source>
</evidence>
<sequence length="455" mass="50130">MVKSQADIEKLGASQAIDVVTTSHDVKHITAEDKDMALQVYNIEDCTAEEIASVNEKKLLRKIDLHMLPIMFIAITLFTLDKSTLSYSSIMGINKDDHLTSNEYSWLGSIFSLGYLFANIPCAIIIQKVPLSKWIVVTMSIWGIMLATMAACKNYGGLFAVRLLLGFFEASITPVFVIMTGMWYKHTEQAKRLGIWYSGVGMASIIGSPLAWGMAAPHAHTGVLSSWQLLYVVTGALTVFVAIGFYFFVPDSQLTAKWLTPAERIVSIERIRVNQQGIGNRKFKTYQALEVVKDPRTYLYFALQFVSNIGFGAVGTFGSLLIASLGYSSRQALILSMPTGAANFLAILIACYMADKMKDRTLWSGISAILATIFGAVLYGLENNKTGSLVAFYFQHVFTATYILNFSMVAQNTAGHTKKVLTNAVLLLGSTSGSLTGPQITKNVHRRQFKYYPGI</sequence>
<evidence type="ECO:0000313" key="9">
    <source>
        <dbReference type="EMBL" id="RDW60109.1"/>
    </source>
</evidence>
<organism evidence="9 10">
    <name type="scientific">Coleophoma crateriformis</name>
    <dbReference type="NCBI Taxonomy" id="565419"/>
    <lineage>
        <taxon>Eukaryota</taxon>
        <taxon>Fungi</taxon>
        <taxon>Dikarya</taxon>
        <taxon>Ascomycota</taxon>
        <taxon>Pezizomycotina</taxon>
        <taxon>Leotiomycetes</taxon>
        <taxon>Helotiales</taxon>
        <taxon>Dermateaceae</taxon>
        <taxon>Coleophoma</taxon>
    </lineage>
</organism>
<dbReference type="AlphaFoldDB" id="A0A3D8QE60"/>
<keyword evidence="10" id="KW-1185">Reference proteome</keyword>
<feature type="transmembrane region" description="Helical" evidence="7">
    <location>
        <begin position="298"/>
        <end position="327"/>
    </location>
</feature>
<evidence type="ECO:0000256" key="1">
    <source>
        <dbReference type="ARBA" id="ARBA00004141"/>
    </source>
</evidence>
<gene>
    <name evidence="9" type="ORF">BP5796_11715</name>
</gene>
<evidence type="ECO:0000256" key="6">
    <source>
        <dbReference type="ARBA" id="ARBA00037968"/>
    </source>
</evidence>
<feature type="transmembrane region" description="Helical" evidence="7">
    <location>
        <begin position="63"/>
        <end position="80"/>
    </location>
</feature>
<comment type="similarity">
    <text evidence="6">Belongs to the major facilitator superfamily. Allantoate permease family.</text>
</comment>
<keyword evidence="5 7" id="KW-0472">Membrane</keyword>
<dbReference type="InterPro" id="IPR036259">
    <property type="entry name" value="MFS_trans_sf"/>
</dbReference>
<accession>A0A3D8QE60</accession>
<proteinExistence type="inferred from homology"/>
<feature type="transmembrane region" description="Helical" evidence="7">
    <location>
        <begin position="227"/>
        <end position="249"/>
    </location>
</feature>
<dbReference type="PANTHER" id="PTHR43791:SF1">
    <property type="entry name" value="ALLANTOATE PERMEASE"/>
    <property type="match status" value="1"/>
</dbReference>
<keyword evidence="2" id="KW-0813">Transport</keyword>
<evidence type="ECO:0000256" key="7">
    <source>
        <dbReference type="SAM" id="Phobius"/>
    </source>
</evidence>
<feature type="transmembrane region" description="Helical" evidence="7">
    <location>
        <begin position="104"/>
        <end position="126"/>
    </location>
</feature>
<evidence type="ECO:0000256" key="3">
    <source>
        <dbReference type="ARBA" id="ARBA00022692"/>
    </source>
</evidence>
<feature type="transmembrane region" description="Helical" evidence="7">
    <location>
        <begin position="393"/>
        <end position="410"/>
    </location>
</feature>
<dbReference type="PANTHER" id="PTHR43791">
    <property type="entry name" value="PERMEASE-RELATED"/>
    <property type="match status" value="1"/>
</dbReference>
<feature type="domain" description="Major facilitator superfamily (MFS) profile" evidence="8">
    <location>
        <begin position="67"/>
        <end position="455"/>
    </location>
</feature>
<dbReference type="InterPro" id="IPR011701">
    <property type="entry name" value="MFS"/>
</dbReference>
<keyword evidence="4 7" id="KW-1133">Transmembrane helix</keyword>
<comment type="subcellular location">
    <subcellularLocation>
        <location evidence="1">Membrane</location>
        <topology evidence="1">Multi-pass membrane protein</topology>
    </subcellularLocation>
</comment>
<protein>
    <recommendedName>
        <fullName evidence="8">Major facilitator superfamily (MFS) profile domain-containing protein</fullName>
    </recommendedName>
</protein>
<feature type="transmembrane region" description="Helical" evidence="7">
    <location>
        <begin position="361"/>
        <end position="381"/>
    </location>
</feature>
<dbReference type="Pfam" id="PF07690">
    <property type="entry name" value="MFS_1"/>
    <property type="match status" value="1"/>
</dbReference>
<dbReference type="Gene3D" id="1.20.1250.20">
    <property type="entry name" value="MFS general substrate transporter like domains"/>
    <property type="match status" value="2"/>
</dbReference>
<dbReference type="Proteomes" id="UP000256328">
    <property type="component" value="Unassembled WGS sequence"/>
</dbReference>
<dbReference type="SUPFAM" id="SSF103473">
    <property type="entry name" value="MFS general substrate transporter"/>
    <property type="match status" value="1"/>
</dbReference>
<dbReference type="GO" id="GO:0016020">
    <property type="term" value="C:membrane"/>
    <property type="evidence" value="ECO:0007669"/>
    <property type="project" value="UniProtKB-SubCell"/>
</dbReference>
<name>A0A3D8QE60_9HELO</name>
<evidence type="ECO:0000259" key="8">
    <source>
        <dbReference type="PROSITE" id="PS50850"/>
    </source>
</evidence>
<evidence type="ECO:0000256" key="4">
    <source>
        <dbReference type="ARBA" id="ARBA00022989"/>
    </source>
</evidence>
<dbReference type="GO" id="GO:0022857">
    <property type="term" value="F:transmembrane transporter activity"/>
    <property type="evidence" value="ECO:0007669"/>
    <property type="project" value="InterPro"/>
</dbReference>
<feature type="transmembrane region" description="Helical" evidence="7">
    <location>
        <begin position="133"/>
        <end position="151"/>
    </location>
</feature>
<dbReference type="OrthoDB" id="6730379at2759"/>
<dbReference type="EMBL" id="PDLN01000019">
    <property type="protein sequence ID" value="RDW60109.1"/>
    <property type="molecule type" value="Genomic_DNA"/>
</dbReference>
<comment type="caution">
    <text evidence="9">The sequence shown here is derived from an EMBL/GenBank/DDBJ whole genome shotgun (WGS) entry which is preliminary data.</text>
</comment>
<dbReference type="InterPro" id="IPR020846">
    <property type="entry name" value="MFS_dom"/>
</dbReference>
<dbReference type="PROSITE" id="PS50850">
    <property type="entry name" value="MFS"/>
    <property type="match status" value="1"/>
</dbReference>
<feature type="transmembrane region" description="Helical" evidence="7">
    <location>
        <begin position="195"/>
        <end position="215"/>
    </location>
</feature>
<evidence type="ECO:0000256" key="2">
    <source>
        <dbReference type="ARBA" id="ARBA00022448"/>
    </source>
</evidence>
<reference evidence="9 10" key="1">
    <citation type="journal article" date="2018" name="IMA Fungus">
        <title>IMA Genome-F 9: Draft genome sequence of Annulohypoxylon stygium, Aspergillus mulundensis, Berkeleyomyces basicola (syn. Thielaviopsis basicola), Ceratocystis smalleyi, two Cercospora beticola strains, Coleophoma cylindrospora, Fusarium fracticaudum, Phialophora cf. hyalina, and Morchella septimelata.</title>
        <authorList>
            <person name="Wingfield B.D."/>
            <person name="Bills G.F."/>
            <person name="Dong Y."/>
            <person name="Huang W."/>
            <person name="Nel W.J."/>
            <person name="Swalarsk-Parry B.S."/>
            <person name="Vaghefi N."/>
            <person name="Wilken P.M."/>
            <person name="An Z."/>
            <person name="de Beer Z.W."/>
            <person name="De Vos L."/>
            <person name="Chen L."/>
            <person name="Duong T.A."/>
            <person name="Gao Y."/>
            <person name="Hammerbacher A."/>
            <person name="Kikkert J.R."/>
            <person name="Li Y."/>
            <person name="Li H."/>
            <person name="Li K."/>
            <person name="Li Q."/>
            <person name="Liu X."/>
            <person name="Ma X."/>
            <person name="Naidoo K."/>
            <person name="Pethybridge S.J."/>
            <person name="Sun J."/>
            <person name="Steenkamp E.T."/>
            <person name="van der Nest M.A."/>
            <person name="van Wyk S."/>
            <person name="Wingfield M.J."/>
            <person name="Xiong C."/>
            <person name="Yue Q."/>
            <person name="Zhang X."/>
        </authorList>
    </citation>
    <scope>NUCLEOTIDE SEQUENCE [LARGE SCALE GENOMIC DNA]</scope>
    <source>
        <strain evidence="9 10">BP5796</strain>
    </source>
</reference>
<feature type="transmembrane region" description="Helical" evidence="7">
    <location>
        <begin position="163"/>
        <end position="183"/>
    </location>
</feature>